<dbReference type="EMBL" id="DTKL01000044">
    <property type="protein sequence ID" value="HGY94518.1"/>
    <property type="molecule type" value="Genomic_DNA"/>
</dbReference>
<dbReference type="InterPro" id="IPR032710">
    <property type="entry name" value="NTF2-like_dom_sf"/>
</dbReference>
<dbReference type="SUPFAM" id="SSF54427">
    <property type="entry name" value="NTF2-like"/>
    <property type="match status" value="1"/>
</dbReference>
<evidence type="ECO:0000313" key="2">
    <source>
        <dbReference type="EMBL" id="HGY94518.1"/>
    </source>
</evidence>
<evidence type="ECO:0000259" key="1">
    <source>
        <dbReference type="Pfam" id="PF14534"/>
    </source>
</evidence>
<dbReference type="AlphaFoldDB" id="A0A7V4XSQ1"/>
<reference evidence="2" key="1">
    <citation type="journal article" date="2020" name="mSystems">
        <title>Genome- and Community-Level Interaction Insights into Carbon Utilization and Element Cycling Functions of Hydrothermarchaeota in Hydrothermal Sediment.</title>
        <authorList>
            <person name="Zhou Z."/>
            <person name="Liu Y."/>
            <person name="Xu W."/>
            <person name="Pan J."/>
            <person name="Luo Z.H."/>
            <person name="Li M."/>
        </authorList>
    </citation>
    <scope>NUCLEOTIDE SEQUENCE [LARGE SCALE GENOMIC DNA]</scope>
    <source>
        <strain evidence="2">SpSt-855</strain>
    </source>
</reference>
<proteinExistence type="predicted"/>
<sequence length="186" mass="21091">MTKTAGGHTIHLAMRRFLSKLRGHSYRSLQAGTLLLLCLLFSPGRSSALVPAPNHSPRLHREIEHLEQQYRRAMLTGNISTMDHMLADDYVGIEPDGMIESKNQTLAMWRDHIMRFQALDLSDLHVRIYGDTAVVTSKAHVEGVGPRGNMDGEYRYTRVYHRKAGQWQIVSFEANRIRPRGAASRA</sequence>
<accession>A0A7V4XSQ1</accession>
<protein>
    <submittedName>
        <fullName evidence="2">Nuclear transport factor 2 family protein</fullName>
    </submittedName>
</protein>
<comment type="caution">
    <text evidence="2">The sequence shown here is derived from an EMBL/GenBank/DDBJ whole genome shotgun (WGS) entry which is preliminary data.</text>
</comment>
<name>A0A7V4XSQ1_9BACT</name>
<dbReference type="InterPro" id="IPR027843">
    <property type="entry name" value="DUF4440"/>
</dbReference>
<gene>
    <name evidence="2" type="ORF">ENW50_07530</name>
</gene>
<feature type="domain" description="DUF4440" evidence="1">
    <location>
        <begin position="63"/>
        <end position="169"/>
    </location>
</feature>
<dbReference type="Gene3D" id="3.10.450.50">
    <property type="match status" value="1"/>
</dbReference>
<dbReference type="Pfam" id="PF14534">
    <property type="entry name" value="DUF4440"/>
    <property type="match status" value="1"/>
</dbReference>
<organism evidence="2">
    <name type="scientific">Acidobacterium capsulatum</name>
    <dbReference type="NCBI Taxonomy" id="33075"/>
    <lineage>
        <taxon>Bacteria</taxon>
        <taxon>Pseudomonadati</taxon>
        <taxon>Acidobacteriota</taxon>
        <taxon>Terriglobia</taxon>
        <taxon>Terriglobales</taxon>
        <taxon>Acidobacteriaceae</taxon>
        <taxon>Acidobacterium</taxon>
    </lineage>
</organism>